<keyword evidence="11" id="KW-1185">Reference proteome</keyword>
<evidence type="ECO:0000256" key="3">
    <source>
        <dbReference type="ARBA" id="ARBA00022538"/>
    </source>
</evidence>
<feature type="transmembrane region" description="Helical" evidence="9">
    <location>
        <begin position="118"/>
        <end position="143"/>
    </location>
</feature>
<name>A0A7I7SM77_9MYCO</name>
<evidence type="ECO:0000313" key="11">
    <source>
        <dbReference type="Proteomes" id="UP000466445"/>
    </source>
</evidence>
<keyword evidence="2" id="KW-1003">Cell membrane</keyword>
<dbReference type="Pfam" id="PF03814">
    <property type="entry name" value="KdpA"/>
    <property type="match status" value="2"/>
</dbReference>
<evidence type="ECO:0000256" key="6">
    <source>
        <dbReference type="ARBA" id="ARBA00022989"/>
    </source>
</evidence>
<dbReference type="RefSeq" id="WP_163694778.1">
    <property type="nucleotide sequence ID" value="NZ_AP022595.1"/>
</dbReference>
<evidence type="ECO:0008006" key="12">
    <source>
        <dbReference type="Google" id="ProtNLM"/>
    </source>
</evidence>
<evidence type="ECO:0000256" key="1">
    <source>
        <dbReference type="ARBA" id="ARBA00022448"/>
    </source>
</evidence>
<dbReference type="PANTHER" id="PTHR30607">
    <property type="entry name" value="POTASSIUM-TRANSPORTING ATPASE A CHAIN"/>
    <property type="match status" value="1"/>
</dbReference>
<dbReference type="PANTHER" id="PTHR30607:SF2">
    <property type="entry name" value="POTASSIUM-TRANSPORTING ATPASE POTASSIUM-BINDING SUBUNIT"/>
    <property type="match status" value="1"/>
</dbReference>
<reference evidence="10 11" key="1">
    <citation type="journal article" date="2019" name="Emerg. Microbes Infect.">
        <title>Comprehensive subspecies identification of 175 nontuberculous mycobacteria species based on 7547 genomic profiles.</title>
        <authorList>
            <person name="Matsumoto Y."/>
            <person name="Kinjo T."/>
            <person name="Motooka D."/>
            <person name="Nabeya D."/>
            <person name="Jung N."/>
            <person name="Uechi K."/>
            <person name="Horii T."/>
            <person name="Iida T."/>
            <person name="Fujita J."/>
            <person name="Nakamura S."/>
        </authorList>
    </citation>
    <scope>NUCLEOTIDE SEQUENCE [LARGE SCALE GENOMIC DNA]</scope>
    <source>
        <strain evidence="10 11">JCM 30395</strain>
    </source>
</reference>
<evidence type="ECO:0000313" key="10">
    <source>
        <dbReference type="EMBL" id="BBY57521.1"/>
    </source>
</evidence>
<gene>
    <name evidence="10" type="ORF">MSAR_06570</name>
</gene>
<dbReference type="EMBL" id="AP022595">
    <property type="protein sequence ID" value="BBY57521.1"/>
    <property type="molecule type" value="Genomic_DNA"/>
</dbReference>
<feature type="transmembrane region" description="Helical" evidence="9">
    <location>
        <begin position="247"/>
        <end position="265"/>
    </location>
</feature>
<evidence type="ECO:0000256" key="9">
    <source>
        <dbReference type="SAM" id="Phobius"/>
    </source>
</evidence>
<keyword evidence="5" id="KW-0630">Potassium</keyword>
<keyword evidence="6 9" id="KW-1133">Transmembrane helix</keyword>
<dbReference type="AlphaFoldDB" id="A0A7I7SM77"/>
<dbReference type="GO" id="GO:0005886">
    <property type="term" value="C:plasma membrane"/>
    <property type="evidence" value="ECO:0007669"/>
    <property type="project" value="TreeGrafter"/>
</dbReference>
<dbReference type="KEGG" id="msar:MSAR_06570"/>
<feature type="transmembrane region" description="Helical" evidence="9">
    <location>
        <begin position="272"/>
        <end position="295"/>
    </location>
</feature>
<evidence type="ECO:0000256" key="4">
    <source>
        <dbReference type="ARBA" id="ARBA00022692"/>
    </source>
</evidence>
<dbReference type="Proteomes" id="UP000466445">
    <property type="component" value="Chromosome"/>
</dbReference>
<keyword evidence="7" id="KW-0406">Ion transport</keyword>
<sequence>MQFVVVVVLVVLLHVPLGDYMARVYSDAKHWRIEQVIYRLIGSEPDGQQRWTKYGYSLLAFSVVSVLFLYGLLLIQTKLPEPWGHAGMNPALAFNTAISFVTNTSWQSYAGEATLGHVGLVAGLGVQAFASCAVGMCVGVALVRGLAQYQNEQLGNFWTDLVRSIVRILLPPSIIVTLVLLALGVVNNFHGGQEVSTLAGGNQTILGGPVATWESIKLMSGDGGGAFNVNSAHPFENPTPLTNAVEIVAMLVIPVGFLRTFGAMVGDREQGWALFTAAAVLFVVATVAIVVATAVSHGLSEVLSAFTSSAANNGSAFAEISANTTWYNTALAFAMVIGRFIPIIAVLAIAGTFAAQKPGVITAGTLRTHSPTFIVLIVGATLLVVGLEYLPALALGPPADGLR</sequence>
<evidence type="ECO:0000256" key="8">
    <source>
        <dbReference type="ARBA" id="ARBA00023136"/>
    </source>
</evidence>
<keyword evidence="4 9" id="KW-0812">Transmembrane</keyword>
<dbReference type="InterPro" id="IPR004623">
    <property type="entry name" value="KdpA"/>
</dbReference>
<keyword evidence="3" id="KW-0633">Potassium transport</keyword>
<feature type="transmembrane region" description="Helical" evidence="9">
    <location>
        <begin position="54"/>
        <end position="75"/>
    </location>
</feature>
<dbReference type="GO" id="GO:0008556">
    <property type="term" value="F:P-type potassium transmembrane transporter activity"/>
    <property type="evidence" value="ECO:0007669"/>
    <property type="project" value="InterPro"/>
</dbReference>
<feature type="transmembrane region" description="Helical" evidence="9">
    <location>
        <begin position="373"/>
        <end position="394"/>
    </location>
</feature>
<evidence type="ECO:0000256" key="5">
    <source>
        <dbReference type="ARBA" id="ARBA00022958"/>
    </source>
</evidence>
<keyword evidence="1" id="KW-0813">Transport</keyword>
<organism evidence="10 11">
    <name type="scientific">Mycolicibacterium sarraceniae</name>
    <dbReference type="NCBI Taxonomy" id="1534348"/>
    <lineage>
        <taxon>Bacteria</taxon>
        <taxon>Bacillati</taxon>
        <taxon>Actinomycetota</taxon>
        <taxon>Actinomycetes</taxon>
        <taxon>Mycobacteriales</taxon>
        <taxon>Mycobacteriaceae</taxon>
        <taxon>Mycolicibacterium</taxon>
    </lineage>
</organism>
<evidence type="ECO:0000256" key="7">
    <source>
        <dbReference type="ARBA" id="ARBA00023065"/>
    </source>
</evidence>
<proteinExistence type="predicted"/>
<feature type="transmembrane region" description="Helical" evidence="9">
    <location>
        <begin position="164"/>
        <end position="186"/>
    </location>
</feature>
<feature type="transmembrane region" description="Helical" evidence="9">
    <location>
        <begin position="330"/>
        <end position="353"/>
    </location>
</feature>
<accession>A0A7I7SM77</accession>
<keyword evidence="8 9" id="KW-0472">Membrane</keyword>
<evidence type="ECO:0000256" key="2">
    <source>
        <dbReference type="ARBA" id="ARBA00022475"/>
    </source>
</evidence>
<protein>
    <recommendedName>
        <fullName evidence="12">Potassium-transporting ATPase potassium-binding subunit</fullName>
    </recommendedName>
</protein>